<dbReference type="Proteomes" id="UP000319771">
    <property type="component" value="Unassembled WGS sequence"/>
</dbReference>
<dbReference type="EMBL" id="VBPB01000013">
    <property type="protein sequence ID" value="TMQ74116.1"/>
    <property type="molecule type" value="Genomic_DNA"/>
</dbReference>
<evidence type="ECO:0000313" key="2">
    <source>
        <dbReference type="EMBL" id="TMQ74116.1"/>
    </source>
</evidence>
<gene>
    <name evidence="2" type="ORF">E6K81_01205</name>
</gene>
<sequence length="144" mass="14522">MRQLLHHRARRVPALLLGLALFLAGSNYCLLSAWAGNTRMACMATPGAAATPRCPHCAPAGPSSRPHAPAGRSCCPDPVLVPDAPVLAKAVASHPAPSPVALAALVAPSVAPSLSEHSPPRSSAGPPPTGLARALRAPRAPPLA</sequence>
<comment type="caution">
    <text evidence="2">The sequence shown here is derived from an EMBL/GenBank/DDBJ whole genome shotgun (WGS) entry which is preliminary data.</text>
</comment>
<feature type="region of interest" description="Disordered" evidence="1">
    <location>
        <begin position="112"/>
        <end position="144"/>
    </location>
</feature>
<proteinExistence type="predicted"/>
<evidence type="ECO:0000256" key="1">
    <source>
        <dbReference type="SAM" id="MobiDB-lite"/>
    </source>
</evidence>
<reference evidence="2 3" key="1">
    <citation type="journal article" date="2019" name="Nat. Microbiol.">
        <title>Mediterranean grassland soil C-N compound turnover is dependent on rainfall and depth, and is mediated by genomically divergent microorganisms.</title>
        <authorList>
            <person name="Diamond S."/>
            <person name="Andeer P.F."/>
            <person name="Li Z."/>
            <person name="Crits-Christoph A."/>
            <person name="Burstein D."/>
            <person name="Anantharaman K."/>
            <person name="Lane K.R."/>
            <person name="Thomas B.C."/>
            <person name="Pan C."/>
            <person name="Northen T.R."/>
            <person name="Banfield J.F."/>
        </authorList>
    </citation>
    <scope>NUCLEOTIDE SEQUENCE [LARGE SCALE GENOMIC DNA]</scope>
    <source>
        <strain evidence="2">WS_11</strain>
    </source>
</reference>
<accession>A0A538UE11</accession>
<organism evidence="2 3">
    <name type="scientific">Eiseniibacteriota bacterium</name>
    <dbReference type="NCBI Taxonomy" id="2212470"/>
    <lineage>
        <taxon>Bacteria</taxon>
        <taxon>Candidatus Eiseniibacteriota</taxon>
    </lineage>
</organism>
<dbReference type="AlphaFoldDB" id="A0A538UE11"/>
<protein>
    <submittedName>
        <fullName evidence="2">Uncharacterized protein</fullName>
    </submittedName>
</protein>
<evidence type="ECO:0000313" key="3">
    <source>
        <dbReference type="Proteomes" id="UP000319771"/>
    </source>
</evidence>
<name>A0A538UE11_UNCEI</name>